<accession>A0A1D2VK21</accession>
<keyword evidence="2" id="KW-0812">Transmembrane</keyword>
<feature type="transmembrane region" description="Helical" evidence="2">
    <location>
        <begin position="34"/>
        <end position="58"/>
    </location>
</feature>
<dbReference type="Proteomes" id="UP000095038">
    <property type="component" value="Unassembled WGS sequence"/>
</dbReference>
<evidence type="ECO:0000256" key="1">
    <source>
        <dbReference type="SAM" id="MobiDB-lite"/>
    </source>
</evidence>
<keyword evidence="2" id="KW-1133">Transmembrane helix</keyword>
<evidence type="ECO:0000256" key="2">
    <source>
        <dbReference type="SAM" id="Phobius"/>
    </source>
</evidence>
<evidence type="ECO:0000313" key="4">
    <source>
        <dbReference type="Proteomes" id="UP000095038"/>
    </source>
</evidence>
<gene>
    <name evidence="3" type="ORF">ASCRUDRAFT_85452</name>
</gene>
<proteinExistence type="predicted"/>
<feature type="region of interest" description="Disordered" evidence="1">
    <location>
        <begin position="119"/>
        <end position="143"/>
    </location>
</feature>
<reference evidence="4" key="1">
    <citation type="submission" date="2016-05" db="EMBL/GenBank/DDBJ databases">
        <title>Comparative genomics of biotechnologically important yeasts.</title>
        <authorList>
            <consortium name="DOE Joint Genome Institute"/>
            <person name="Riley R."/>
            <person name="Haridas S."/>
            <person name="Wolfe K.H."/>
            <person name="Lopes M.R."/>
            <person name="Hittinger C.T."/>
            <person name="Goker M."/>
            <person name="Salamov A."/>
            <person name="Wisecaver J."/>
            <person name="Long T.M."/>
            <person name="Aerts A.L."/>
            <person name="Barry K."/>
            <person name="Choi C."/>
            <person name="Clum A."/>
            <person name="Coughlan A.Y."/>
            <person name="Deshpande S."/>
            <person name="Douglass A.P."/>
            <person name="Hanson S.J."/>
            <person name="Klenk H.-P."/>
            <person name="Labutti K."/>
            <person name="Lapidus A."/>
            <person name="Lindquist E."/>
            <person name="Lipzen A."/>
            <person name="Meier-Kolthoff J.P."/>
            <person name="Ohm R.A."/>
            <person name="Otillar R.P."/>
            <person name="Pangilinan J."/>
            <person name="Peng Y."/>
            <person name="Rokas A."/>
            <person name="Rosa C.A."/>
            <person name="Scheuner C."/>
            <person name="Sibirny A.A."/>
            <person name="Slot J.C."/>
            <person name="Stielow J.B."/>
            <person name="Sun H."/>
            <person name="Kurtzman C.P."/>
            <person name="Blackwell M."/>
            <person name="Grigoriev I.V."/>
            <person name="Jeffries T.W."/>
        </authorList>
    </citation>
    <scope>NUCLEOTIDE SEQUENCE [LARGE SCALE GENOMIC DNA]</scope>
    <source>
        <strain evidence="4">DSM 1968</strain>
    </source>
</reference>
<feature type="compositionally biased region" description="Low complexity" evidence="1">
    <location>
        <begin position="120"/>
        <end position="142"/>
    </location>
</feature>
<name>A0A1D2VK21_9ASCO</name>
<dbReference type="RefSeq" id="XP_020048257.1">
    <property type="nucleotide sequence ID" value="XM_020194900.1"/>
</dbReference>
<dbReference type="InParanoid" id="A0A1D2VK21"/>
<protein>
    <submittedName>
        <fullName evidence="3">Uncharacterized protein</fullName>
    </submittedName>
</protein>
<keyword evidence="4" id="KW-1185">Reference proteome</keyword>
<organism evidence="3 4">
    <name type="scientific">Ascoidea rubescens DSM 1968</name>
    <dbReference type="NCBI Taxonomy" id="1344418"/>
    <lineage>
        <taxon>Eukaryota</taxon>
        <taxon>Fungi</taxon>
        <taxon>Dikarya</taxon>
        <taxon>Ascomycota</taxon>
        <taxon>Saccharomycotina</taxon>
        <taxon>Saccharomycetes</taxon>
        <taxon>Ascoideaceae</taxon>
        <taxon>Ascoidea</taxon>
    </lineage>
</organism>
<keyword evidence="2" id="KW-0472">Membrane</keyword>
<dbReference type="EMBL" id="KV454478">
    <property type="protein sequence ID" value="ODV61950.1"/>
    <property type="molecule type" value="Genomic_DNA"/>
</dbReference>
<dbReference type="AlphaFoldDB" id="A0A1D2VK21"/>
<evidence type="ECO:0000313" key="3">
    <source>
        <dbReference type="EMBL" id="ODV61950.1"/>
    </source>
</evidence>
<dbReference type="GeneID" id="30968536"/>
<sequence>MGFSSSGFALLTTVIAIFSSSSSGKDIKVSRKTRNILLCVFVGPFALGLLLAILRLAYDLLKEVFIFLQIKIRKFKQKRKQKRQQNIENNLSNLEDNHNHNKNFNYYLTYIFRRKSKVPNNNNDNINDDGNTNDNDNTNGKNHSYFVNFFRRRSKKENQVNQENQENNGRPMDIESLPKYDEIDFSVPSSNNYNGLQ</sequence>